<evidence type="ECO:0000313" key="2">
    <source>
        <dbReference type="Ensembl" id="ENSLBEP00000019308.1"/>
    </source>
</evidence>
<dbReference type="Gene3D" id="2.60.40.200">
    <property type="entry name" value="Superoxide dismutase, copper/zinc binding domain"/>
    <property type="match status" value="1"/>
</dbReference>
<organism evidence="2 3">
    <name type="scientific">Labrus bergylta</name>
    <name type="common">ballan wrasse</name>
    <dbReference type="NCBI Taxonomy" id="56723"/>
    <lineage>
        <taxon>Eukaryota</taxon>
        <taxon>Metazoa</taxon>
        <taxon>Chordata</taxon>
        <taxon>Craniata</taxon>
        <taxon>Vertebrata</taxon>
        <taxon>Euteleostomi</taxon>
        <taxon>Actinopterygii</taxon>
        <taxon>Neopterygii</taxon>
        <taxon>Teleostei</taxon>
        <taxon>Neoteleostei</taxon>
        <taxon>Acanthomorphata</taxon>
        <taxon>Eupercaria</taxon>
        <taxon>Labriformes</taxon>
        <taxon>Labridae</taxon>
        <taxon>Labrus</taxon>
    </lineage>
</organism>
<dbReference type="PANTHER" id="PTHR20910">
    <property type="entry name" value="AGAP001623-PA"/>
    <property type="match status" value="1"/>
</dbReference>
<reference evidence="2" key="2">
    <citation type="submission" date="2025-09" db="UniProtKB">
        <authorList>
            <consortium name="Ensembl"/>
        </authorList>
    </citation>
    <scope>IDENTIFICATION</scope>
</reference>
<accession>A0A3Q3FJN3</accession>
<sequence length="180" mass="19693">IARFQSPVVGEVWFTQLKDNPLSDVSIFMDLSNGDTSMTPTQNHNWHVHTYPISSENDNDVNRCSTAGGHWNPFGVNTTDSSYALHCAPSRPLSCEVGDLSSKHSPINLGNSPGAVGAKNFFTDTTSWLPNMGIIGRSVVIHQANRGGPRILTTGSCGRRRNGLNGLLLYYEYFVFCSTK</sequence>
<name>A0A3Q3FJN3_9LABR</name>
<dbReference type="GeneTree" id="ENSGT00530000064791"/>
<dbReference type="PANTHER" id="PTHR20910:SF1">
    <property type="entry name" value="SUPEROXIDE DISMUTASE COPPER_ZINC BINDING DOMAIN-CONTAINING PROTEIN"/>
    <property type="match status" value="1"/>
</dbReference>
<protein>
    <recommendedName>
        <fullName evidence="1">Superoxide dismutase copper/zinc binding domain-containing protein</fullName>
    </recommendedName>
</protein>
<dbReference type="InParanoid" id="A0A3Q3FJN3"/>
<proteinExistence type="predicted"/>
<dbReference type="Pfam" id="PF00080">
    <property type="entry name" value="Sod_Cu"/>
    <property type="match status" value="1"/>
</dbReference>
<dbReference type="AlphaFoldDB" id="A0A3Q3FJN3"/>
<dbReference type="STRING" id="56723.ENSLBEP00000019308"/>
<feature type="domain" description="Superoxide dismutase copper/zinc binding" evidence="1">
    <location>
        <begin position="8"/>
        <end position="160"/>
    </location>
</feature>
<keyword evidence="3" id="KW-1185">Reference proteome</keyword>
<evidence type="ECO:0000313" key="3">
    <source>
        <dbReference type="Proteomes" id="UP000261660"/>
    </source>
</evidence>
<reference evidence="2" key="1">
    <citation type="submission" date="2025-08" db="UniProtKB">
        <authorList>
            <consortium name="Ensembl"/>
        </authorList>
    </citation>
    <scope>IDENTIFICATION</scope>
</reference>
<dbReference type="InterPro" id="IPR001424">
    <property type="entry name" value="SOD_Cu_Zn_dom"/>
</dbReference>
<dbReference type="InterPro" id="IPR053257">
    <property type="entry name" value="Cu-only_SOD"/>
</dbReference>
<dbReference type="SUPFAM" id="SSF49329">
    <property type="entry name" value="Cu,Zn superoxide dismutase-like"/>
    <property type="match status" value="1"/>
</dbReference>
<dbReference type="InterPro" id="IPR036423">
    <property type="entry name" value="SOD-like_Cu/Zn_dom_sf"/>
</dbReference>
<dbReference type="Ensembl" id="ENSLBET00000020354.1">
    <property type="protein sequence ID" value="ENSLBEP00000019308.1"/>
    <property type="gene ID" value="ENSLBEG00000014838.1"/>
</dbReference>
<dbReference type="GO" id="GO:0046872">
    <property type="term" value="F:metal ion binding"/>
    <property type="evidence" value="ECO:0007669"/>
    <property type="project" value="InterPro"/>
</dbReference>
<dbReference type="Proteomes" id="UP000261660">
    <property type="component" value="Unplaced"/>
</dbReference>
<evidence type="ECO:0000259" key="1">
    <source>
        <dbReference type="Pfam" id="PF00080"/>
    </source>
</evidence>
<dbReference type="GO" id="GO:0006801">
    <property type="term" value="P:superoxide metabolic process"/>
    <property type="evidence" value="ECO:0007669"/>
    <property type="project" value="InterPro"/>
</dbReference>